<evidence type="ECO:0000313" key="2">
    <source>
        <dbReference type="Proteomes" id="UP000070319"/>
    </source>
</evidence>
<accession>A0A139LUC1</accession>
<reference evidence="1 2" key="1">
    <citation type="submission" date="2016-02" db="EMBL/GenBank/DDBJ databases">
        <authorList>
            <person name="Wen L."/>
            <person name="He K."/>
            <person name="Yang H."/>
        </authorList>
    </citation>
    <scope>NUCLEOTIDE SEQUENCE [LARGE SCALE GENOMIC DNA]</scope>
    <source>
        <strain evidence="1 2">KLE1704</strain>
    </source>
</reference>
<protein>
    <submittedName>
        <fullName evidence="1">Uncharacterized protein</fullName>
    </submittedName>
</protein>
<sequence length="193" mass="22520">MKKLIYLLFIITFISCNKSENSPVSEFAGNYKIVSIISEKAVDMNNDGIVSNDVYLEIISPYHLNSTKIIEDYYSFDFYYAEMRPLKYQTNNAQFANFSIPCQHIEYTSDGSPFLAFYLQEFIFYTYEFTDGDEVILTSDSDHDKQFGCINSMKRTGKDTFVLNMNINLFDFKTEKWIDAPIQIAYQKIPDKE</sequence>
<dbReference type="RefSeq" id="WP_061433781.1">
    <property type="nucleotide sequence ID" value="NZ_KQ968671.1"/>
</dbReference>
<organism evidence="1">
    <name type="scientific">Bacteroides intestinalis</name>
    <dbReference type="NCBI Taxonomy" id="329854"/>
    <lineage>
        <taxon>Bacteria</taxon>
        <taxon>Pseudomonadati</taxon>
        <taxon>Bacteroidota</taxon>
        <taxon>Bacteroidia</taxon>
        <taxon>Bacteroidales</taxon>
        <taxon>Bacteroidaceae</taxon>
        <taxon>Bacteroides</taxon>
    </lineage>
</organism>
<dbReference type="PROSITE" id="PS51257">
    <property type="entry name" value="PROKAR_LIPOPROTEIN"/>
    <property type="match status" value="1"/>
</dbReference>
<dbReference type="AlphaFoldDB" id="A0A139LUC1"/>
<dbReference type="PATRIC" id="fig|329854.7.peg.387"/>
<gene>
    <name evidence="1" type="ORF">HMPREF2531_00383</name>
</gene>
<proteinExistence type="predicted"/>
<evidence type="ECO:0000313" key="1">
    <source>
        <dbReference type="EMBL" id="KXT55045.1"/>
    </source>
</evidence>
<dbReference type="Proteomes" id="UP000070319">
    <property type="component" value="Unassembled WGS sequence"/>
</dbReference>
<comment type="caution">
    <text evidence="1">The sequence shown here is derived from an EMBL/GenBank/DDBJ whole genome shotgun (WGS) entry which is preliminary data.</text>
</comment>
<name>A0A139LUC1_9BACE</name>
<dbReference type="EMBL" id="LTDF01000033">
    <property type="protein sequence ID" value="KXT55045.1"/>
    <property type="molecule type" value="Genomic_DNA"/>
</dbReference>